<keyword evidence="3" id="KW-1185">Reference proteome</keyword>
<dbReference type="AlphaFoldDB" id="A0AA36IJW0"/>
<organism evidence="2 3">
    <name type="scientific">Effrenium voratum</name>
    <dbReference type="NCBI Taxonomy" id="2562239"/>
    <lineage>
        <taxon>Eukaryota</taxon>
        <taxon>Sar</taxon>
        <taxon>Alveolata</taxon>
        <taxon>Dinophyceae</taxon>
        <taxon>Suessiales</taxon>
        <taxon>Symbiodiniaceae</taxon>
        <taxon>Effrenium</taxon>
    </lineage>
</organism>
<feature type="region of interest" description="Disordered" evidence="1">
    <location>
        <begin position="312"/>
        <end position="349"/>
    </location>
</feature>
<reference evidence="2" key="1">
    <citation type="submission" date="2023-08" db="EMBL/GenBank/DDBJ databases">
        <authorList>
            <person name="Chen Y."/>
            <person name="Shah S."/>
            <person name="Dougan E. K."/>
            <person name="Thang M."/>
            <person name="Chan C."/>
        </authorList>
    </citation>
    <scope>NUCLEOTIDE SEQUENCE</scope>
</reference>
<gene>
    <name evidence="2" type="ORF">EVOR1521_LOCUS14030</name>
</gene>
<evidence type="ECO:0000313" key="2">
    <source>
        <dbReference type="EMBL" id="CAJ1388089.1"/>
    </source>
</evidence>
<sequence>MSPTDQWQTRFASQEVWVLNTHYMLFGPYGPRVALQGTHKGRFDELLKCLAVAPPNAAVRLFWVRHLNRTCVSARDLAVSICWAQADAVVSMEGDELSHWMRFVGKNAPSEQQMARFLWPNIYAAWQGHPSFRSLEQAKADWAQCGHDQPTPGVSVWKYENTEGWQDSWTDADPDWPRQPTASSISFYLRKLQTQWKELGQTAVGLLLDTEGVPLRFFSESPLCENSRSRAPQALITVLGGPRGISQAFKAAVQQSFESQGITLLQVSLGPHEEVAHACVAYLRLEDDAGRLRAALTDLLLLGRAGYESMGRQAEATMRRRLRGKRPRPGRLARSSLGPKRRQAASRSG</sequence>
<protein>
    <submittedName>
        <fullName evidence="2">Uncharacterized protein</fullName>
    </submittedName>
</protein>
<proteinExistence type="predicted"/>
<accession>A0AA36IJW0</accession>
<comment type="caution">
    <text evidence="2">The sequence shown here is derived from an EMBL/GenBank/DDBJ whole genome shotgun (WGS) entry which is preliminary data.</text>
</comment>
<feature type="compositionally biased region" description="Basic residues" evidence="1">
    <location>
        <begin position="319"/>
        <end position="331"/>
    </location>
</feature>
<dbReference type="EMBL" id="CAUJNA010001635">
    <property type="protein sequence ID" value="CAJ1388089.1"/>
    <property type="molecule type" value="Genomic_DNA"/>
</dbReference>
<name>A0AA36IJW0_9DINO</name>
<evidence type="ECO:0000313" key="3">
    <source>
        <dbReference type="Proteomes" id="UP001178507"/>
    </source>
</evidence>
<feature type="compositionally biased region" description="Basic residues" evidence="1">
    <location>
        <begin position="339"/>
        <end position="349"/>
    </location>
</feature>
<evidence type="ECO:0000256" key="1">
    <source>
        <dbReference type="SAM" id="MobiDB-lite"/>
    </source>
</evidence>
<dbReference type="Proteomes" id="UP001178507">
    <property type="component" value="Unassembled WGS sequence"/>
</dbReference>